<protein>
    <submittedName>
        <fullName evidence="1">Uncharacterized protein</fullName>
    </submittedName>
</protein>
<evidence type="ECO:0000313" key="1">
    <source>
        <dbReference type="EMBL" id="NJP92814.1"/>
    </source>
</evidence>
<accession>A0ABX1B4Q7</accession>
<name>A0ABX1B4Q7_9ACTN</name>
<evidence type="ECO:0000313" key="2">
    <source>
        <dbReference type="Proteomes" id="UP000696294"/>
    </source>
</evidence>
<keyword evidence="2" id="KW-1185">Reference proteome</keyword>
<dbReference type="Proteomes" id="UP000696294">
    <property type="component" value="Unassembled WGS sequence"/>
</dbReference>
<gene>
    <name evidence="1" type="ORF">HCN51_25715</name>
</gene>
<sequence length="57" mass="7027">MRRRLEFEKNAPKFSYYKGNERVIFDDRRVIELVKLDVKWPFLNDWRRSLSRAAPGR</sequence>
<comment type="caution">
    <text evidence="1">The sequence shown here is derived from an EMBL/GenBank/DDBJ whole genome shotgun (WGS) entry which is preliminary data.</text>
</comment>
<reference evidence="1 2" key="1">
    <citation type="submission" date="2020-03" db="EMBL/GenBank/DDBJ databases">
        <title>WGS of actinomycetes isolated from Thailand.</title>
        <authorList>
            <person name="Thawai C."/>
        </authorList>
    </citation>
    <scope>NUCLEOTIDE SEQUENCE [LARGE SCALE GENOMIC DNA]</scope>
    <source>
        <strain evidence="1 2">FMUSA5-5</strain>
    </source>
</reference>
<dbReference type="RefSeq" id="WP_168012371.1">
    <property type="nucleotide sequence ID" value="NZ_JAATEP010000019.1"/>
</dbReference>
<organism evidence="1 2">
    <name type="scientific">Nonomuraea composti</name>
    <dbReference type="NCBI Taxonomy" id="2720023"/>
    <lineage>
        <taxon>Bacteria</taxon>
        <taxon>Bacillati</taxon>
        <taxon>Actinomycetota</taxon>
        <taxon>Actinomycetes</taxon>
        <taxon>Streptosporangiales</taxon>
        <taxon>Streptosporangiaceae</taxon>
        <taxon>Nonomuraea</taxon>
    </lineage>
</organism>
<dbReference type="EMBL" id="JAATEP010000019">
    <property type="protein sequence ID" value="NJP92814.1"/>
    <property type="molecule type" value="Genomic_DNA"/>
</dbReference>
<proteinExistence type="predicted"/>